<keyword evidence="1" id="KW-1133">Transmembrane helix</keyword>
<dbReference type="AlphaFoldDB" id="A0AAE0LNZ3"/>
<keyword evidence="1" id="KW-0812">Transmembrane</keyword>
<feature type="transmembrane region" description="Helical" evidence="1">
    <location>
        <begin position="49"/>
        <end position="71"/>
    </location>
</feature>
<evidence type="ECO:0000256" key="1">
    <source>
        <dbReference type="SAM" id="Phobius"/>
    </source>
</evidence>
<sequence>MEQGKTPPPHISPRGMWASKLALRVIQFALAIAIIGCVGSFLASGISSIFTLIVIIPQAAVSTIWSFAEGICIITRAGRRGIHPGANVAVDLLLWLGLVVGTVLLWLGGAAAPVTFRYYYSGDGYDQDRYDTLTELTRLAGLGRALLGLGATLTWVLSLPVVYRGSWSGLTWCGCD</sequence>
<feature type="transmembrane region" description="Helical" evidence="1">
    <location>
        <begin position="21"/>
        <end position="43"/>
    </location>
</feature>
<accession>A0AAE0LNZ3</accession>
<proteinExistence type="predicted"/>
<reference evidence="2" key="2">
    <citation type="submission" date="2023-06" db="EMBL/GenBank/DDBJ databases">
        <authorList>
            <consortium name="Lawrence Berkeley National Laboratory"/>
            <person name="Haridas S."/>
            <person name="Hensen N."/>
            <person name="Bonometti L."/>
            <person name="Westerberg I."/>
            <person name="Brannstrom I.O."/>
            <person name="Guillou S."/>
            <person name="Cros-Aarteil S."/>
            <person name="Calhoun S."/>
            <person name="Kuo A."/>
            <person name="Mondo S."/>
            <person name="Pangilinan J."/>
            <person name="Riley R."/>
            <person name="Labutti K."/>
            <person name="Andreopoulos B."/>
            <person name="Lipzen A."/>
            <person name="Chen C."/>
            <person name="Yanf M."/>
            <person name="Daum C."/>
            <person name="Ng V."/>
            <person name="Clum A."/>
            <person name="Steindorff A."/>
            <person name="Ohm R."/>
            <person name="Martin F."/>
            <person name="Silar P."/>
            <person name="Natvig D."/>
            <person name="Lalanne C."/>
            <person name="Gautier V."/>
            <person name="Ament-Velasquez S.L."/>
            <person name="Kruys A."/>
            <person name="Hutchinson M.I."/>
            <person name="Powell A.J."/>
            <person name="Barry K."/>
            <person name="Miller A.N."/>
            <person name="Grigoriev I.V."/>
            <person name="Debuchy R."/>
            <person name="Gladieux P."/>
            <person name="Thoren M.H."/>
            <person name="Johannesson H."/>
        </authorList>
    </citation>
    <scope>NUCLEOTIDE SEQUENCE</scope>
    <source>
        <strain evidence="2">CBS 168.71</strain>
    </source>
</reference>
<reference evidence="2" key="1">
    <citation type="journal article" date="2023" name="Mol. Phylogenet. Evol.">
        <title>Genome-scale phylogeny and comparative genomics of the fungal order Sordariales.</title>
        <authorList>
            <person name="Hensen N."/>
            <person name="Bonometti L."/>
            <person name="Westerberg I."/>
            <person name="Brannstrom I.O."/>
            <person name="Guillou S."/>
            <person name="Cros-Aarteil S."/>
            <person name="Calhoun S."/>
            <person name="Haridas S."/>
            <person name="Kuo A."/>
            <person name="Mondo S."/>
            <person name="Pangilinan J."/>
            <person name="Riley R."/>
            <person name="LaButti K."/>
            <person name="Andreopoulos B."/>
            <person name="Lipzen A."/>
            <person name="Chen C."/>
            <person name="Yan M."/>
            <person name="Daum C."/>
            <person name="Ng V."/>
            <person name="Clum A."/>
            <person name="Steindorff A."/>
            <person name="Ohm R.A."/>
            <person name="Martin F."/>
            <person name="Silar P."/>
            <person name="Natvig D.O."/>
            <person name="Lalanne C."/>
            <person name="Gautier V."/>
            <person name="Ament-Velasquez S.L."/>
            <person name="Kruys A."/>
            <person name="Hutchinson M.I."/>
            <person name="Powell A.J."/>
            <person name="Barry K."/>
            <person name="Miller A.N."/>
            <person name="Grigoriev I.V."/>
            <person name="Debuchy R."/>
            <person name="Gladieux P."/>
            <person name="Hiltunen Thoren M."/>
            <person name="Johannesson H."/>
        </authorList>
    </citation>
    <scope>NUCLEOTIDE SEQUENCE</scope>
    <source>
        <strain evidence="2">CBS 168.71</strain>
    </source>
</reference>
<comment type="caution">
    <text evidence="2">The sequence shown here is derived from an EMBL/GenBank/DDBJ whole genome shotgun (WGS) entry which is preliminary data.</text>
</comment>
<dbReference type="GeneID" id="87841676"/>
<dbReference type="RefSeq" id="XP_062655163.1">
    <property type="nucleotide sequence ID" value="XM_062804728.1"/>
</dbReference>
<feature type="transmembrane region" description="Helical" evidence="1">
    <location>
        <begin position="92"/>
        <end position="119"/>
    </location>
</feature>
<evidence type="ECO:0008006" key="4">
    <source>
        <dbReference type="Google" id="ProtNLM"/>
    </source>
</evidence>
<dbReference type="Proteomes" id="UP001278766">
    <property type="component" value="Unassembled WGS sequence"/>
</dbReference>
<organism evidence="2 3">
    <name type="scientific">Chaetomium fimeti</name>
    <dbReference type="NCBI Taxonomy" id="1854472"/>
    <lineage>
        <taxon>Eukaryota</taxon>
        <taxon>Fungi</taxon>
        <taxon>Dikarya</taxon>
        <taxon>Ascomycota</taxon>
        <taxon>Pezizomycotina</taxon>
        <taxon>Sordariomycetes</taxon>
        <taxon>Sordariomycetidae</taxon>
        <taxon>Sordariales</taxon>
        <taxon>Chaetomiaceae</taxon>
        <taxon>Chaetomium</taxon>
    </lineage>
</organism>
<protein>
    <recommendedName>
        <fullName evidence="4">MARVEL domain-containing protein</fullName>
    </recommendedName>
</protein>
<keyword evidence="3" id="KW-1185">Reference proteome</keyword>
<dbReference type="EMBL" id="JAUEPN010000009">
    <property type="protein sequence ID" value="KAK3291649.1"/>
    <property type="molecule type" value="Genomic_DNA"/>
</dbReference>
<feature type="transmembrane region" description="Helical" evidence="1">
    <location>
        <begin position="139"/>
        <end position="162"/>
    </location>
</feature>
<keyword evidence="1" id="KW-0472">Membrane</keyword>
<evidence type="ECO:0000313" key="2">
    <source>
        <dbReference type="EMBL" id="KAK3291649.1"/>
    </source>
</evidence>
<name>A0AAE0LNZ3_9PEZI</name>
<gene>
    <name evidence="2" type="ORF">B0H64DRAFT_409668</name>
</gene>
<evidence type="ECO:0000313" key="3">
    <source>
        <dbReference type="Proteomes" id="UP001278766"/>
    </source>
</evidence>